<dbReference type="PANTHER" id="PTHR22603">
    <property type="entry name" value="CHOLINE/ETHANOALAMINE KINASE"/>
    <property type="match status" value="1"/>
</dbReference>
<organism evidence="1 2">
    <name type="scientific">Thalassotalea algicola</name>
    <dbReference type="NCBI Taxonomy" id="2716224"/>
    <lineage>
        <taxon>Bacteria</taxon>
        <taxon>Pseudomonadati</taxon>
        <taxon>Pseudomonadota</taxon>
        <taxon>Gammaproteobacteria</taxon>
        <taxon>Alteromonadales</taxon>
        <taxon>Colwelliaceae</taxon>
        <taxon>Thalassotalea</taxon>
    </lineage>
</organism>
<dbReference type="AlphaFoldDB" id="A0A7Y0LDJ3"/>
<dbReference type="Gene3D" id="3.90.1200.10">
    <property type="match status" value="1"/>
</dbReference>
<dbReference type="SUPFAM" id="SSF56112">
    <property type="entry name" value="Protein kinase-like (PK-like)"/>
    <property type="match status" value="1"/>
</dbReference>
<dbReference type="GO" id="GO:0006646">
    <property type="term" value="P:phosphatidylethanolamine biosynthetic process"/>
    <property type="evidence" value="ECO:0007669"/>
    <property type="project" value="TreeGrafter"/>
</dbReference>
<accession>A0A7Y0LDJ3</accession>
<gene>
    <name evidence="1" type="ORF">HII17_12080</name>
</gene>
<dbReference type="GO" id="GO:0004305">
    <property type="term" value="F:ethanolamine kinase activity"/>
    <property type="evidence" value="ECO:0007669"/>
    <property type="project" value="TreeGrafter"/>
</dbReference>
<dbReference type="Proteomes" id="UP000568664">
    <property type="component" value="Unassembled WGS sequence"/>
</dbReference>
<comment type="caution">
    <text evidence="1">The sequence shown here is derived from an EMBL/GenBank/DDBJ whole genome shotgun (WGS) entry which is preliminary data.</text>
</comment>
<name>A0A7Y0LDJ3_9GAMM</name>
<evidence type="ECO:0000313" key="1">
    <source>
        <dbReference type="EMBL" id="NMP32302.1"/>
    </source>
</evidence>
<dbReference type="Pfam" id="PF01633">
    <property type="entry name" value="Choline_kinase"/>
    <property type="match status" value="1"/>
</dbReference>
<reference evidence="1 2" key="1">
    <citation type="submission" date="2020-04" db="EMBL/GenBank/DDBJ databases">
        <title>Thalassotalea sp. M1531, isolated from the surface of marine red alga.</title>
        <authorList>
            <person name="Pang L."/>
            <person name="Lu D.-C."/>
        </authorList>
    </citation>
    <scope>NUCLEOTIDE SEQUENCE [LARGE SCALE GENOMIC DNA]</scope>
    <source>
        <strain evidence="1 2">M1531</strain>
    </source>
</reference>
<dbReference type="GO" id="GO:0005737">
    <property type="term" value="C:cytoplasm"/>
    <property type="evidence" value="ECO:0007669"/>
    <property type="project" value="TreeGrafter"/>
</dbReference>
<dbReference type="Gene3D" id="3.30.200.20">
    <property type="entry name" value="Phosphorylase Kinase, domain 1"/>
    <property type="match status" value="1"/>
</dbReference>
<dbReference type="PANTHER" id="PTHR22603:SF66">
    <property type="entry name" value="ETHANOLAMINE KINASE"/>
    <property type="match status" value="1"/>
</dbReference>
<sequence>MAILELIKSNSLFAEKKITIQSLVGGYNNKVFKVSTAERDYLVKYFKDTNTANHEALSQQIATLHNLAPKIIAAEKHLLISQFIDANTLERHPITIKQKLVVAARLMANLHSITVEEINTVPVLNISKVISDLYKSINQRECFYSLVKKSTAVLAELDRYPKSEVFIHGDLNFNNILYRKCKRPYLIDFEASSLAPIEYELGMLLAVNGLSEDYIRELIELYVESSYVIDSIDEYSVTRYMLVSALINGLWYFKEYELRNDVHYKNLALQQINLAEKLITP</sequence>
<keyword evidence="2" id="KW-1185">Reference proteome</keyword>
<protein>
    <submittedName>
        <fullName evidence="1">Phosphotransferase</fullName>
    </submittedName>
</protein>
<dbReference type="RefSeq" id="WP_169075647.1">
    <property type="nucleotide sequence ID" value="NZ_JABBXH010000004.1"/>
</dbReference>
<dbReference type="InterPro" id="IPR011009">
    <property type="entry name" value="Kinase-like_dom_sf"/>
</dbReference>
<dbReference type="EMBL" id="JABBXH010000004">
    <property type="protein sequence ID" value="NMP32302.1"/>
    <property type="molecule type" value="Genomic_DNA"/>
</dbReference>
<evidence type="ECO:0000313" key="2">
    <source>
        <dbReference type="Proteomes" id="UP000568664"/>
    </source>
</evidence>
<keyword evidence="1" id="KW-0808">Transferase</keyword>
<proteinExistence type="predicted"/>